<comment type="function">
    <text evidence="6">Isomerase that catalyzes the conversion of deoxy-ribose 1-phosphate (dRib-1-P) and ribose 1-phosphate (Rib-1-P) to deoxy-ribose 5-phosphate (dRib-5-P) and ribose 5-phosphate (Rib-5-P), respectively.</text>
</comment>
<gene>
    <name evidence="6" type="primary">deoB</name>
    <name evidence="9" type="ORF">DW787_07925</name>
</gene>
<reference evidence="9 10" key="1">
    <citation type="submission" date="2018-08" db="EMBL/GenBank/DDBJ databases">
        <title>A genome reference for cultivated species of the human gut microbiota.</title>
        <authorList>
            <person name="Zou Y."/>
            <person name="Xue W."/>
            <person name="Luo G."/>
        </authorList>
    </citation>
    <scope>NUCLEOTIDE SEQUENCE [LARGE SCALE GENOMIC DNA]</scope>
    <source>
        <strain evidence="9 10">AM30-5LB</strain>
    </source>
</reference>
<evidence type="ECO:0000256" key="2">
    <source>
        <dbReference type="ARBA" id="ARBA00022490"/>
    </source>
</evidence>
<dbReference type="PANTHER" id="PTHR21110:SF0">
    <property type="entry name" value="PHOSPHOPENTOMUTASE"/>
    <property type="match status" value="1"/>
</dbReference>
<dbReference type="NCBIfam" id="NF003766">
    <property type="entry name" value="PRK05362.1"/>
    <property type="match status" value="1"/>
</dbReference>
<dbReference type="GO" id="GO:0000287">
    <property type="term" value="F:magnesium ion binding"/>
    <property type="evidence" value="ECO:0007669"/>
    <property type="project" value="UniProtKB-UniRule"/>
</dbReference>
<dbReference type="Proteomes" id="UP000286050">
    <property type="component" value="Unassembled WGS sequence"/>
</dbReference>
<dbReference type="PANTHER" id="PTHR21110">
    <property type="entry name" value="PHOSPHOPENTOMUTASE"/>
    <property type="match status" value="1"/>
</dbReference>
<feature type="binding site" evidence="6">
    <location>
        <position position="350"/>
    </location>
    <ligand>
        <name>Mn(2+)</name>
        <dbReference type="ChEBI" id="CHEBI:29035"/>
        <label>2</label>
    </ligand>
</feature>
<evidence type="ECO:0000256" key="6">
    <source>
        <dbReference type="HAMAP-Rule" id="MF_00740"/>
    </source>
</evidence>
<evidence type="ECO:0000256" key="4">
    <source>
        <dbReference type="ARBA" id="ARBA00023211"/>
    </source>
</evidence>
<feature type="domain" description="Metalloenzyme" evidence="8">
    <location>
        <begin position="8"/>
        <end position="389"/>
    </location>
</feature>
<evidence type="ECO:0000256" key="1">
    <source>
        <dbReference type="ARBA" id="ARBA00010373"/>
    </source>
</evidence>
<dbReference type="CDD" id="cd16009">
    <property type="entry name" value="PPM"/>
    <property type="match status" value="1"/>
</dbReference>
<accession>A0A414FU67</accession>
<dbReference type="AlphaFoldDB" id="A0A414FU67"/>
<comment type="cofactor">
    <cofactor evidence="6">
        <name>Mn(2+)</name>
        <dbReference type="ChEBI" id="CHEBI:29035"/>
    </cofactor>
    <text evidence="6">Binds 2 manganese ions.</text>
</comment>
<dbReference type="GO" id="GO:0008973">
    <property type="term" value="F:phosphopentomutase activity"/>
    <property type="evidence" value="ECO:0007669"/>
    <property type="project" value="UniProtKB-UniRule"/>
</dbReference>
<dbReference type="GO" id="GO:0006018">
    <property type="term" value="P:2-deoxyribose 1-phosphate catabolic process"/>
    <property type="evidence" value="ECO:0007669"/>
    <property type="project" value="UniProtKB-UniRule"/>
</dbReference>
<dbReference type="RefSeq" id="WP_118272376.1">
    <property type="nucleotide sequence ID" value="NZ_QSJI01000011.1"/>
</dbReference>
<dbReference type="EC" id="5.4.2.7" evidence="6 7"/>
<dbReference type="PIRSF" id="PIRSF001491">
    <property type="entry name" value="Ppentomutase"/>
    <property type="match status" value="1"/>
</dbReference>
<feature type="binding site" evidence="6">
    <location>
        <position position="338"/>
    </location>
    <ligand>
        <name>Mn(2+)</name>
        <dbReference type="ChEBI" id="CHEBI:29035"/>
        <label>1</label>
    </ligand>
</feature>
<evidence type="ECO:0000256" key="3">
    <source>
        <dbReference type="ARBA" id="ARBA00022723"/>
    </source>
</evidence>
<evidence type="ECO:0000313" key="10">
    <source>
        <dbReference type="Proteomes" id="UP000286050"/>
    </source>
</evidence>
<comment type="subcellular location">
    <subcellularLocation>
        <location evidence="6">Cytoplasm</location>
    </subcellularLocation>
</comment>
<dbReference type="SUPFAM" id="SSF53649">
    <property type="entry name" value="Alkaline phosphatase-like"/>
    <property type="match status" value="1"/>
</dbReference>
<evidence type="ECO:0000256" key="7">
    <source>
        <dbReference type="NCBIfam" id="TIGR01696"/>
    </source>
</evidence>
<keyword evidence="2 6" id="KW-0963">Cytoplasm</keyword>
<sequence length="403" mass="44214">MASQKYRRILTIVIDSIGVGDAPDADKYNSDGADTLGHMSQWWVDNQGRPLTLPNMERLGLGRVRPGKPFAGVSADTEPAGGFGRMRIISLGNDSLDGHWEMMCLPTRFEVDYFPQGFPDELLDKLRAFSGRDIVCNKPYSGTEVLKDYGEHQLATGDLIVYTSGDSVLQIAAHEDVIPLDELYRICEYARTLINGPEITMGRVIARPYVGTCAADFTRTANRHDYGLTPTGPTVVDFLRDAGLDTIAVGKTYDLLCGNGFSESYHNESNSDGMDHVDEVMARDWHGLCFTNLVDFDAVYGHRRDPLGDGLALEDFDRRLGGVMDAMRDDDLLIITADHGNDPTYRGTDHTRELVPLLAWSPSMRGGVDLGLRPTASDIGATILENFGVPGNGEGTSFLSKLQ</sequence>
<evidence type="ECO:0000259" key="8">
    <source>
        <dbReference type="Pfam" id="PF01676"/>
    </source>
</evidence>
<dbReference type="InterPro" id="IPR024052">
    <property type="entry name" value="Phosphopentomutase_DeoB_cap_sf"/>
</dbReference>
<dbReference type="GO" id="GO:0043094">
    <property type="term" value="P:metabolic compound salvage"/>
    <property type="evidence" value="ECO:0007669"/>
    <property type="project" value="UniProtKB-UniRule"/>
</dbReference>
<dbReference type="InterPro" id="IPR010045">
    <property type="entry name" value="DeoB"/>
</dbReference>
<feature type="binding site" evidence="6">
    <location>
        <position position="302"/>
    </location>
    <ligand>
        <name>Mn(2+)</name>
        <dbReference type="ChEBI" id="CHEBI:29035"/>
        <label>2</label>
    </ligand>
</feature>
<dbReference type="GO" id="GO:0009117">
    <property type="term" value="P:nucleotide metabolic process"/>
    <property type="evidence" value="ECO:0007669"/>
    <property type="project" value="UniProtKB-UniRule"/>
</dbReference>
<dbReference type="GO" id="GO:0006015">
    <property type="term" value="P:5-phosphoribose 1-diphosphate biosynthetic process"/>
    <property type="evidence" value="ECO:0007669"/>
    <property type="project" value="UniProtKB-UniPathway"/>
</dbReference>
<dbReference type="InterPro" id="IPR017850">
    <property type="entry name" value="Alkaline_phosphatase_core_sf"/>
</dbReference>
<comment type="caution">
    <text evidence="9">The sequence shown here is derived from an EMBL/GenBank/DDBJ whole genome shotgun (WGS) entry which is preliminary data.</text>
</comment>
<dbReference type="EMBL" id="QSJI01000011">
    <property type="protein sequence ID" value="RHD54309.1"/>
    <property type="molecule type" value="Genomic_DNA"/>
</dbReference>
<comment type="similarity">
    <text evidence="1 6">Belongs to the phosphopentomutase family.</text>
</comment>
<keyword evidence="4 6" id="KW-0464">Manganese</keyword>
<keyword evidence="3 6" id="KW-0479">Metal-binding</keyword>
<protein>
    <recommendedName>
        <fullName evidence="6 7">Phosphopentomutase</fullName>
        <ecNumber evidence="6 7">5.4.2.7</ecNumber>
    </recommendedName>
    <alternativeName>
        <fullName evidence="6">Phosphodeoxyribomutase</fullName>
    </alternativeName>
</protein>
<organism evidence="9 10">
    <name type="scientific">Collinsella intestinalis</name>
    <dbReference type="NCBI Taxonomy" id="147207"/>
    <lineage>
        <taxon>Bacteria</taxon>
        <taxon>Bacillati</taxon>
        <taxon>Actinomycetota</taxon>
        <taxon>Coriobacteriia</taxon>
        <taxon>Coriobacteriales</taxon>
        <taxon>Coriobacteriaceae</taxon>
        <taxon>Collinsella</taxon>
    </lineage>
</organism>
<feature type="binding site" evidence="6">
    <location>
        <position position="339"/>
    </location>
    <ligand>
        <name>Mn(2+)</name>
        <dbReference type="ChEBI" id="CHEBI:29035"/>
        <label>1</label>
    </ligand>
</feature>
<comment type="catalytic activity">
    <reaction evidence="6">
        <text>alpha-D-ribose 1-phosphate = D-ribose 5-phosphate</text>
        <dbReference type="Rhea" id="RHEA:18793"/>
        <dbReference type="ChEBI" id="CHEBI:57720"/>
        <dbReference type="ChEBI" id="CHEBI:78346"/>
        <dbReference type="EC" id="5.4.2.7"/>
    </reaction>
</comment>
<name>A0A414FU67_9ACTN</name>
<dbReference type="Pfam" id="PF01676">
    <property type="entry name" value="Metalloenzyme"/>
    <property type="match status" value="1"/>
</dbReference>
<dbReference type="InterPro" id="IPR006124">
    <property type="entry name" value="Metalloenzyme"/>
</dbReference>
<dbReference type="SUPFAM" id="SSF143856">
    <property type="entry name" value="DeoB insert domain-like"/>
    <property type="match status" value="1"/>
</dbReference>
<feature type="binding site" evidence="6">
    <location>
        <position position="15"/>
    </location>
    <ligand>
        <name>Mn(2+)</name>
        <dbReference type="ChEBI" id="CHEBI:29035"/>
        <label>1</label>
    </ligand>
</feature>
<dbReference type="Gene3D" id="3.30.70.1250">
    <property type="entry name" value="Phosphopentomutase"/>
    <property type="match status" value="1"/>
</dbReference>
<evidence type="ECO:0000256" key="5">
    <source>
        <dbReference type="ARBA" id="ARBA00023235"/>
    </source>
</evidence>
<comment type="pathway">
    <text evidence="6">Carbohydrate degradation; 2-deoxy-D-ribose 1-phosphate degradation; D-glyceraldehyde 3-phosphate and acetaldehyde from 2-deoxy-alpha-D-ribose 1-phosphate: step 1/2.</text>
</comment>
<proteinExistence type="inferred from homology"/>
<dbReference type="FunFam" id="3.30.70.1250:FF:000001">
    <property type="entry name" value="Phosphopentomutase"/>
    <property type="match status" value="1"/>
</dbReference>
<dbReference type="HAMAP" id="MF_00740">
    <property type="entry name" value="Phosphopentomut"/>
    <property type="match status" value="1"/>
</dbReference>
<evidence type="ECO:0000313" key="9">
    <source>
        <dbReference type="EMBL" id="RHD54309.1"/>
    </source>
</evidence>
<dbReference type="UniPathway" id="UPA00087">
    <property type="reaction ID" value="UER00173"/>
</dbReference>
<comment type="catalytic activity">
    <reaction evidence="6">
        <text>2-deoxy-alpha-D-ribose 1-phosphate = 2-deoxy-D-ribose 5-phosphate</text>
        <dbReference type="Rhea" id="RHEA:27658"/>
        <dbReference type="ChEBI" id="CHEBI:57259"/>
        <dbReference type="ChEBI" id="CHEBI:62877"/>
        <dbReference type="EC" id="5.4.2.7"/>
    </reaction>
</comment>
<dbReference type="GO" id="GO:0005829">
    <property type="term" value="C:cytosol"/>
    <property type="evidence" value="ECO:0007669"/>
    <property type="project" value="TreeGrafter"/>
</dbReference>
<keyword evidence="5 6" id="KW-0413">Isomerase</keyword>
<dbReference type="NCBIfam" id="TIGR01696">
    <property type="entry name" value="deoB"/>
    <property type="match status" value="1"/>
</dbReference>
<dbReference type="GO" id="GO:0030145">
    <property type="term" value="F:manganese ion binding"/>
    <property type="evidence" value="ECO:0007669"/>
    <property type="project" value="UniProtKB-UniRule"/>
</dbReference>
<dbReference type="Gene3D" id="3.40.720.10">
    <property type="entry name" value="Alkaline Phosphatase, subunit A"/>
    <property type="match status" value="1"/>
</dbReference>
<feature type="binding site" evidence="6">
    <location>
        <position position="297"/>
    </location>
    <ligand>
        <name>Mn(2+)</name>
        <dbReference type="ChEBI" id="CHEBI:29035"/>
        <label>2</label>
    </ligand>
</feature>